<comment type="subcellular location">
    <subcellularLocation>
        <location evidence="1">Cytoplasm</location>
    </subcellularLocation>
</comment>
<name>A0ABY7DPZ0_MYAAR</name>
<dbReference type="Gene3D" id="3.30.429.10">
    <property type="entry name" value="Macrophage Migration Inhibitory Factor"/>
    <property type="match status" value="1"/>
</dbReference>
<sequence>MSYLQRESRLQSRRNGKELKMPLCYIYTNLKSEELADTLEEQLTVCVSKTLGKPRERISVLVFPGTRMMFQGSENKGIICQIRSIDVFDESRNPAYFPPIMEDHNRISGSTGTHGQDGKMKEQAL</sequence>
<evidence type="ECO:0000256" key="1">
    <source>
        <dbReference type="ARBA" id="ARBA00004496"/>
    </source>
</evidence>
<evidence type="ECO:0000256" key="2">
    <source>
        <dbReference type="ARBA" id="ARBA00005851"/>
    </source>
</evidence>
<keyword evidence="4" id="KW-0963">Cytoplasm</keyword>
<dbReference type="EC" id="4.1.1.84" evidence="9"/>
<protein>
    <recommendedName>
        <fullName evidence="9">D-dopachrome decarboxylase</fullName>
        <ecNumber evidence="9">4.1.1.84</ecNumber>
    </recommendedName>
</protein>
<reference evidence="11" key="1">
    <citation type="submission" date="2022-11" db="EMBL/GenBank/DDBJ databases">
        <title>Centuries of genome instability and evolution in soft-shell clam transmissible cancer (bioRxiv).</title>
        <authorList>
            <person name="Hart S.F.M."/>
            <person name="Yonemitsu M.A."/>
            <person name="Giersch R.M."/>
            <person name="Beal B.F."/>
            <person name="Arriagada G."/>
            <person name="Davis B.W."/>
            <person name="Ostrander E.A."/>
            <person name="Goff S.P."/>
            <person name="Metzger M.J."/>
        </authorList>
    </citation>
    <scope>NUCLEOTIDE SEQUENCE</scope>
    <source>
        <strain evidence="11">MELC-2E11</strain>
        <tissue evidence="11">Siphon/mantle</tissue>
    </source>
</reference>
<evidence type="ECO:0000256" key="6">
    <source>
        <dbReference type="ARBA" id="ARBA00023101"/>
    </source>
</evidence>
<keyword evidence="6" id="KW-0470">Melanin biosynthesis</keyword>
<dbReference type="PANTHER" id="PTHR11954">
    <property type="entry name" value="D-DOPACHROME DECARBOXYLASE"/>
    <property type="match status" value="1"/>
</dbReference>
<evidence type="ECO:0000256" key="7">
    <source>
        <dbReference type="ARBA" id="ARBA00023239"/>
    </source>
</evidence>
<comment type="function">
    <text evidence="8">Tautomerization of D-dopachrome with decarboxylation to give 5,6-dihydroxyindole (DHI).</text>
</comment>
<feature type="region of interest" description="Disordered" evidence="10">
    <location>
        <begin position="98"/>
        <end position="125"/>
    </location>
</feature>
<gene>
    <name evidence="11" type="ORF">MAR_022531</name>
</gene>
<dbReference type="Pfam" id="PF01187">
    <property type="entry name" value="MIF"/>
    <property type="match status" value="1"/>
</dbReference>
<dbReference type="SUPFAM" id="SSF55331">
    <property type="entry name" value="Tautomerase/MIF"/>
    <property type="match status" value="1"/>
</dbReference>
<feature type="compositionally biased region" description="Basic and acidic residues" evidence="10">
    <location>
        <begin position="116"/>
        <end position="125"/>
    </location>
</feature>
<evidence type="ECO:0000256" key="8">
    <source>
        <dbReference type="ARBA" id="ARBA00037460"/>
    </source>
</evidence>
<keyword evidence="12" id="KW-1185">Reference proteome</keyword>
<comment type="subunit">
    <text evidence="3">Homotrimer.</text>
</comment>
<keyword evidence="5" id="KW-0007">Acetylation</keyword>
<evidence type="ECO:0000256" key="10">
    <source>
        <dbReference type="SAM" id="MobiDB-lite"/>
    </source>
</evidence>
<organism evidence="11 12">
    <name type="scientific">Mya arenaria</name>
    <name type="common">Soft-shell clam</name>
    <dbReference type="NCBI Taxonomy" id="6604"/>
    <lineage>
        <taxon>Eukaryota</taxon>
        <taxon>Metazoa</taxon>
        <taxon>Spiralia</taxon>
        <taxon>Lophotrochozoa</taxon>
        <taxon>Mollusca</taxon>
        <taxon>Bivalvia</taxon>
        <taxon>Autobranchia</taxon>
        <taxon>Heteroconchia</taxon>
        <taxon>Euheterodonta</taxon>
        <taxon>Imparidentia</taxon>
        <taxon>Neoheterodontei</taxon>
        <taxon>Myida</taxon>
        <taxon>Myoidea</taxon>
        <taxon>Myidae</taxon>
        <taxon>Mya</taxon>
    </lineage>
</organism>
<dbReference type="PANTHER" id="PTHR11954:SF22">
    <property type="entry name" value="D-DOPACHROME DECARBOXYLASE"/>
    <property type="match status" value="1"/>
</dbReference>
<keyword evidence="7" id="KW-0456">Lyase</keyword>
<dbReference type="InterPro" id="IPR014347">
    <property type="entry name" value="Tautomerase/MIF_sf"/>
</dbReference>
<evidence type="ECO:0000313" key="11">
    <source>
        <dbReference type="EMBL" id="WAQ98158.1"/>
    </source>
</evidence>
<evidence type="ECO:0000256" key="9">
    <source>
        <dbReference type="ARBA" id="ARBA00038884"/>
    </source>
</evidence>
<evidence type="ECO:0000256" key="4">
    <source>
        <dbReference type="ARBA" id="ARBA00022490"/>
    </source>
</evidence>
<dbReference type="Proteomes" id="UP001164746">
    <property type="component" value="Chromosome 3"/>
</dbReference>
<dbReference type="InterPro" id="IPR001398">
    <property type="entry name" value="Macrophage_inhib_fac"/>
</dbReference>
<comment type="similarity">
    <text evidence="2">Belongs to the MIF family.</text>
</comment>
<evidence type="ECO:0000256" key="3">
    <source>
        <dbReference type="ARBA" id="ARBA00011233"/>
    </source>
</evidence>
<evidence type="ECO:0000256" key="5">
    <source>
        <dbReference type="ARBA" id="ARBA00022990"/>
    </source>
</evidence>
<accession>A0ABY7DPZ0</accession>
<proteinExistence type="inferred from homology"/>
<evidence type="ECO:0000313" key="12">
    <source>
        <dbReference type="Proteomes" id="UP001164746"/>
    </source>
</evidence>
<dbReference type="EMBL" id="CP111014">
    <property type="protein sequence ID" value="WAQ98158.1"/>
    <property type="molecule type" value="Genomic_DNA"/>
</dbReference>